<dbReference type="PRINTS" id="PR00081">
    <property type="entry name" value="GDHRDH"/>
</dbReference>
<dbReference type="Proteomes" id="UP000199515">
    <property type="component" value="Unassembled WGS sequence"/>
</dbReference>
<dbReference type="EMBL" id="FNON01000003">
    <property type="protein sequence ID" value="SDX80304.1"/>
    <property type="molecule type" value="Genomic_DNA"/>
</dbReference>
<organism evidence="3 4">
    <name type="scientific">Amycolatopsis xylanica</name>
    <dbReference type="NCBI Taxonomy" id="589385"/>
    <lineage>
        <taxon>Bacteria</taxon>
        <taxon>Bacillati</taxon>
        <taxon>Actinomycetota</taxon>
        <taxon>Actinomycetes</taxon>
        <taxon>Pseudonocardiales</taxon>
        <taxon>Pseudonocardiaceae</taxon>
        <taxon>Amycolatopsis</taxon>
    </lineage>
</organism>
<dbReference type="PANTHER" id="PTHR42760">
    <property type="entry name" value="SHORT-CHAIN DEHYDROGENASES/REDUCTASES FAMILY MEMBER"/>
    <property type="match status" value="1"/>
</dbReference>
<accession>A0A1H3EQR4</accession>
<dbReference type="InterPro" id="IPR002347">
    <property type="entry name" value="SDR_fam"/>
</dbReference>
<dbReference type="AlphaFoldDB" id="A0A1H3EQR4"/>
<name>A0A1H3EQR4_9PSEU</name>
<dbReference type="SUPFAM" id="SSF51735">
    <property type="entry name" value="NAD(P)-binding Rossmann-fold domains"/>
    <property type="match status" value="1"/>
</dbReference>
<evidence type="ECO:0000313" key="3">
    <source>
        <dbReference type="EMBL" id="SDX80304.1"/>
    </source>
</evidence>
<dbReference type="Pfam" id="PF13561">
    <property type="entry name" value="adh_short_C2"/>
    <property type="match status" value="1"/>
</dbReference>
<keyword evidence="2" id="KW-0560">Oxidoreductase</keyword>
<dbReference type="GO" id="GO:0016616">
    <property type="term" value="F:oxidoreductase activity, acting on the CH-OH group of donors, NAD or NADP as acceptor"/>
    <property type="evidence" value="ECO:0007669"/>
    <property type="project" value="TreeGrafter"/>
</dbReference>
<gene>
    <name evidence="3" type="ORF">SAMN05421504_103906</name>
</gene>
<evidence type="ECO:0000313" key="4">
    <source>
        <dbReference type="Proteomes" id="UP000199515"/>
    </source>
</evidence>
<dbReference type="PANTHER" id="PTHR42760:SF133">
    <property type="entry name" value="3-OXOACYL-[ACYL-CARRIER-PROTEIN] REDUCTASE"/>
    <property type="match status" value="1"/>
</dbReference>
<dbReference type="RefSeq" id="WP_091290070.1">
    <property type="nucleotide sequence ID" value="NZ_FNON01000003.1"/>
</dbReference>
<evidence type="ECO:0000256" key="2">
    <source>
        <dbReference type="ARBA" id="ARBA00023002"/>
    </source>
</evidence>
<reference evidence="3 4" key="1">
    <citation type="submission" date="2016-10" db="EMBL/GenBank/DDBJ databases">
        <authorList>
            <person name="de Groot N.N."/>
        </authorList>
    </citation>
    <scope>NUCLEOTIDE SEQUENCE [LARGE SCALE GENOMIC DNA]</scope>
    <source>
        <strain evidence="3 4">CPCC 202699</strain>
    </source>
</reference>
<proteinExistence type="inferred from homology"/>
<keyword evidence="4" id="KW-1185">Reference proteome</keyword>
<dbReference type="Gene3D" id="3.40.50.720">
    <property type="entry name" value="NAD(P)-binding Rossmann-like Domain"/>
    <property type="match status" value="1"/>
</dbReference>
<protein>
    <submittedName>
        <fullName evidence="3">3-oxoacyl-[acyl-carrier protein] reductase</fullName>
    </submittedName>
</protein>
<comment type="similarity">
    <text evidence="1">Belongs to the short-chain dehydrogenases/reductases (SDR) family.</text>
</comment>
<dbReference type="PRINTS" id="PR00080">
    <property type="entry name" value="SDRFAMILY"/>
</dbReference>
<evidence type="ECO:0000256" key="1">
    <source>
        <dbReference type="ARBA" id="ARBA00006484"/>
    </source>
</evidence>
<dbReference type="STRING" id="589385.SAMN05421504_103906"/>
<dbReference type="CDD" id="cd05233">
    <property type="entry name" value="SDR_c"/>
    <property type="match status" value="1"/>
</dbReference>
<dbReference type="OrthoDB" id="3210335at2"/>
<sequence length="243" mass="25065">MTEPREVVITGGGTGIGYAAAALFAKAGDNVTITGRREKVLSEAATLLGARYVVFDAADPAAVQAALAELPQRVDVLVNNAGGNTDRQREAPAEGDLAGLADAWHANLDANVLTAVLVTAGLKPRFADNARIVTVGSIAAKQGSGSYGAAKSAVEAWNIDLARQLAGRGISANVIAPGVTTDTEFFHGTLTDEWLKPRVALALNKRAGRPEEVADAIFYLASPGVAHITGQVIHINGGAYSGR</sequence>
<dbReference type="InterPro" id="IPR036291">
    <property type="entry name" value="NAD(P)-bd_dom_sf"/>
</dbReference>